<accession>A0ABC9STH5</accession>
<proteinExistence type="predicted"/>
<dbReference type="EMBL" id="AHCJ01000065">
    <property type="protein sequence ID" value="EOQ59347.1"/>
    <property type="molecule type" value="Genomic_DNA"/>
</dbReference>
<protein>
    <submittedName>
        <fullName evidence="1">Uncharacterized protein</fullName>
    </submittedName>
</protein>
<dbReference type="RefSeq" id="WP_000867876.1">
    <property type="nucleotide sequence ID" value="NZ_KB976042.1"/>
</dbReference>
<comment type="caution">
    <text evidence="1">The sequence shown here is derived from an EMBL/GenBank/DDBJ whole genome shotgun (WGS) entry which is preliminary data.</text>
</comment>
<organism evidence="1 2">
    <name type="scientific">Bacillus cereus TIAC219</name>
    <dbReference type="NCBI Taxonomy" id="718222"/>
    <lineage>
        <taxon>Bacteria</taxon>
        <taxon>Bacillati</taxon>
        <taxon>Bacillota</taxon>
        <taxon>Bacilli</taxon>
        <taxon>Bacillales</taxon>
        <taxon>Bacillaceae</taxon>
        <taxon>Bacillus</taxon>
        <taxon>Bacillus cereus group</taxon>
    </lineage>
</organism>
<gene>
    <name evidence="1" type="ORF">IAY_05099</name>
</gene>
<name>A0ABC9STH5_BACCE</name>
<dbReference type="AlphaFoldDB" id="A0ABC9STH5"/>
<evidence type="ECO:0000313" key="1">
    <source>
        <dbReference type="EMBL" id="EOQ59347.1"/>
    </source>
</evidence>
<dbReference type="Proteomes" id="UP000014060">
    <property type="component" value="Unassembled WGS sequence"/>
</dbReference>
<sequence length="69" mass="8099">MKVPGFVMNLFEIGKKYKIITFNPDFGYSECKCVVKNKTDESIFVDIFEPSWPKACWISWNELDTVEEI</sequence>
<reference evidence="1 2" key="1">
    <citation type="submission" date="2013-01" db="EMBL/GenBank/DDBJ databases">
        <title>The Genome Sequence of Bacillus cereus TIAC219.</title>
        <authorList>
            <consortium name="The Broad Institute Genome Sequencing Platform"/>
            <consortium name="The Broad Institute Genome Sequencing Center for Infectious Disease"/>
            <person name="Feldgarden M."/>
            <person name="Van der Auwera G.A."/>
            <person name="Mahillon J."/>
            <person name="Duprez V."/>
            <person name="Timmery S."/>
            <person name="Mattelet C."/>
            <person name="Dierick K."/>
            <person name="Sun M."/>
            <person name="Yu Z."/>
            <person name="Zhu L."/>
            <person name="Hu X."/>
            <person name="Shank E.B."/>
            <person name="Swiecicka I."/>
            <person name="Hansen B.M."/>
            <person name="Andrup L."/>
            <person name="Walker B."/>
            <person name="Young S.K."/>
            <person name="Zeng Q."/>
            <person name="Gargeya S."/>
            <person name="Fitzgerald M."/>
            <person name="Haas B."/>
            <person name="Abouelleil A."/>
            <person name="Alvarado L."/>
            <person name="Arachchi H.M."/>
            <person name="Berlin A.M."/>
            <person name="Chapman S.B."/>
            <person name="Dewar J."/>
            <person name="Goldberg J."/>
            <person name="Griggs A."/>
            <person name="Gujja S."/>
            <person name="Hansen M."/>
            <person name="Howarth C."/>
            <person name="Imamovic A."/>
            <person name="Larimer J."/>
            <person name="McCowan C."/>
            <person name="Murphy C."/>
            <person name="Neiman D."/>
            <person name="Pearson M."/>
            <person name="Priest M."/>
            <person name="Roberts A."/>
            <person name="Saif S."/>
            <person name="Shea T."/>
            <person name="Sisk P."/>
            <person name="Sykes S."/>
            <person name="Wortman J."/>
            <person name="Nusbaum C."/>
            <person name="Birren B."/>
        </authorList>
    </citation>
    <scope>NUCLEOTIDE SEQUENCE [LARGE SCALE GENOMIC DNA]</scope>
    <source>
        <strain evidence="1 2">TIAC219</strain>
    </source>
</reference>
<evidence type="ECO:0000313" key="2">
    <source>
        <dbReference type="Proteomes" id="UP000014060"/>
    </source>
</evidence>